<sequence>MVVPADDLLQQAVITTRRRGCGRVSWEEVEGTSTSAPRSFLSRGSLSRDYEDEEPEWVQVPEHEWVQVPEPERVQAPEPERVQVPEPEMIDVLEVEEETIPSFSRGPSDTSLLIYYTDHVA</sequence>
<dbReference type="AlphaFoldDB" id="A0AAV0ZCC4"/>
<accession>A0AAV0ZCC4</accession>
<evidence type="ECO:0000313" key="2">
    <source>
        <dbReference type="Proteomes" id="UP001157006"/>
    </source>
</evidence>
<protein>
    <submittedName>
        <fullName evidence="1">Uncharacterized protein</fullName>
    </submittedName>
</protein>
<gene>
    <name evidence="1" type="ORF">VFH_I178840</name>
</gene>
<proteinExistence type="predicted"/>
<dbReference type="EMBL" id="OX451735">
    <property type="protein sequence ID" value="CAI8595178.1"/>
    <property type="molecule type" value="Genomic_DNA"/>
</dbReference>
<name>A0AAV0ZCC4_VICFA</name>
<dbReference type="Proteomes" id="UP001157006">
    <property type="component" value="Chromosome 1S"/>
</dbReference>
<reference evidence="1 2" key="1">
    <citation type="submission" date="2023-01" db="EMBL/GenBank/DDBJ databases">
        <authorList>
            <person name="Kreplak J."/>
        </authorList>
    </citation>
    <scope>NUCLEOTIDE SEQUENCE [LARGE SCALE GENOMIC DNA]</scope>
</reference>
<organism evidence="1 2">
    <name type="scientific">Vicia faba</name>
    <name type="common">Broad bean</name>
    <name type="synonym">Faba vulgaris</name>
    <dbReference type="NCBI Taxonomy" id="3906"/>
    <lineage>
        <taxon>Eukaryota</taxon>
        <taxon>Viridiplantae</taxon>
        <taxon>Streptophyta</taxon>
        <taxon>Embryophyta</taxon>
        <taxon>Tracheophyta</taxon>
        <taxon>Spermatophyta</taxon>
        <taxon>Magnoliopsida</taxon>
        <taxon>eudicotyledons</taxon>
        <taxon>Gunneridae</taxon>
        <taxon>Pentapetalae</taxon>
        <taxon>rosids</taxon>
        <taxon>fabids</taxon>
        <taxon>Fabales</taxon>
        <taxon>Fabaceae</taxon>
        <taxon>Papilionoideae</taxon>
        <taxon>50 kb inversion clade</taxon>
        <taxon>NPAAA clade</taxon>
        <taxon>Hologalegina</taxon>
        <taxon>IRL clade</taxon>
        <taxon>Fabeae</taxon>
        <taxon>Vicia</taxon>
    </lineage>
</organism>
<keyword evidence="2" id="KW-1185">Reference proteome</keyword>
<evidence type="ECO:0000313" key="1">
    <source>
        <dbReference type="EMBL" id="CAI8595178.1"/>
    </source>
</evidence>